<dbReference type="InterPro" id="IPR029058">
    <property type="entry name" value="AB_hydrolase_fold"/>
</dbReference>
<dbReference type="PANTHER" id="PTHR22946">
    <property type="entry name" value="DIENELACTONE HYDROLASE DOMAIN-CONTAINING PROTEIN-RELATED"/>
    <property type="match status" value="1"/>
</dbReference>
<name>A0ABT0YYF0_9FLAO</name>
<gene>
    <name evidence="1" type="ORF">NE848_03850</name>
</gene>
<evidence type="ECO:0000313" key="1">
    <source>
        <dbReference type="EMBL" id="MCM8568496.1"/>
    </source>
</evidence>
<dbReference type="SUPFAM" id="SSF53474">
    <property type="entry name" value="alpha/beta-Hydrolases"/>
    <property type="match status" value="1"/>
</dbReference>
<dbReference type="PANTHER" id="PTHR22946:SF8">
    <property type="entry name" value="ACETYL XYLAN ESTERASE DOMAIN-CONTAINING PROTEIN"/>
    <property type="match status" value="1"/>
</dbReference>
<dbReference type="Proteomes" id="UP001155077">
    <property type="component" value="Unassembled WGS sequence"/>
</dbReference>
<reference evidence="1" key="1">
    <citation type="submission" date="2022-06" db="EMBL/GenBank/DDBJ databases">
        <title>Gramella sediminis sp. nov., isolated from deep-sea sediment of the Indian Ocean.</title>
        <authorList>
            <person name="Yang L."/>
        </authorList>
    </citation>
    <scope>NUCLEOTIDE SEQUENCE</scope>
    <source>
        <strain evidence="1">HMD3159</strain>
    </source>
</reference>
<evidence type="ECO:0000313" key="2">
    <source>
        <dbReference type="Proteomes" id="UP001155077"/>
    </source>
</evidence>
<sequence>MAERTGNIKGFGFKVFHVEILLFLCLFFQMTSIAFAQNSDTNYRQSVKKSIERIEEIYDIEIKDDYKLLEGKELDYADWRIRQGNLEVSLTALLSPFDLMYRKESDSVYSIRKFDYPRRTPDIGRERLDHLTQLYSGKTEWEQRKELLKSCMIEALKLDKAPKVEQPEVIITNKRKYKDYRVENIALEILPGVYATGSVYKPIKQKKGKSAVILSPNGHFGDGRYRESEQKRCANLAKMGAIVVSYDLFGWGESALQFPYEYHRSSIAQTIQVLNGKRLLDYLLKLPLADPSRVGITGGSGGGSHSLFLTAIDDKIKVSVPVVMVSSYFSGGCPCESGQPVHLCGNGTNNAEISAMAAPRPQMIISDGRDWTQHVPELEFPFIERVYSFYDAKEEVKNVHLPEEGHDYKESKRLAMYSFMAEHLELNLDNISNSKGKISEDVTIESFDELKVFGKEGKKLPEDAIKDIEELYALFGESYEKHSDE</sequence>
<dbReference type="RefSeq" id="WP_252110890.1">
    <property type="nucleotide sequence ID" value="NZ_JAMSCK010000001.1"/>
</dbReference>
<organism evidence="1 2">
    <name type="scientific">Gramella jeungdoensis</name>
    <dbReference type="NCBI Taxonomy" id="708091"/>
    <lineage>
        <taxon>Bacteria</taxon>
        <taxon>Pseudomonadati</taxon>
        <taxon>Bacteroidota</taxon>
        <taxon>Flavobacteriia</taxon>
        <taxon>Flavobacteriales</taxon>
        <taxon>Flavobacteriaceae</taxon>
        <taxon>Christiangramia</taxon>
    </lineage>
</organism>
<accession>A0ABT0YYF0</accession>
<proteinExistence type="predicted"/>
<keyword evidence="2" id="KW-1185">Reference proteome</keyword>
<dbReference type="EMBL" id="JAMSCK010000001">
    <property type="protein sequence ID" value="MCM8568496.1"/>
    <property type="molecule type" value="Genomic_DNA"/>
</dbReference>
<comment type="caution">
    <text evidence="1">The sequence shown here is derived from an EMBL/GenBank/DDBJ whole genome shotgun (WGS) entry which is preliminary data.</text>
</comment>
<dbReference type="Gene3D" id="3.40.50.1820">
    <property type="entry name" value="alpha/beta hydrolase"/>
    <property type="match status" value="1"/>
</dbReference>
<dbReference type="InterPro" id="IPR050261">
    <property type="entry name" value="FrsA_esterase"/>
</dbReference>
<protein>
    <submittedName>
        <fullName evidence="1">Acetylxylan esterase</fullName>
    </submittedName>
</protein>